<feature type="transmembrane region" description="Helical" evidence="8">
    <location>
        <begin position="193"/>
        <end position="215"/>
    </location>
</feature>
<evidence type="ECO:0000313" key="9">
    <source>
        <dbReference type="EMBL" id="MCS3920358.1"/>
    </source>
</evidence>
<evidence type="ECO:0000256" key="4">
    <source>
        <dbReference type="ARBA" id="ARBA00022679"/>
    </source>
</evidence>
<feature type="transmembrane region" description="Helical" evidence="8">
    <location>
        <begin position="248"/>
        <end position="269"/>
    </location>
</feature>
<dbReference type="EMBL" id="JANUCP010000005">
    <property type="protein sequence ID" value="MCS3920358.1"/>
    <property type="molecule type" value="Genomic_DNA"/>
</dbReference>
<protein>
    <recommendedName>
        <fullName evidence="11">Glycosyltransferase RgtA/B/C/D-like domain-containing protein</fullName>
    </recommendedName>
</protein>
<comment type="subcellular location">
    <subcellularLocation>
        <location evidence="1">Cell membrane</location>
        <topology evidence="1">Multi-pass membrane protein</topology>
    </subcellularLocation>
</comment>
<comment type="caution">
    <text evidence="9">The sequence shown here is derived from an EMBL/GenBank/DDBJ whole genome shotgun (WGS) entry which is preliminary data.</text>
</comment>
<reference evidence="9 10" key="1">
    <citation type="submission" date="2022-08" db="EMBL/GenBank/DDBJ databases">
        <title>Bacterial and archaeal communities from various locations to study Microbial Dark Matter (Phase II).</title>
        <authorList>
            <person name="Stepanauskas R."/>
        </authorList>
    </citation>
    <scope>NUCLEOTIDE SEQUENCE [LARGE SCALE GENOMIC DNA]</scope>
    <source>
        <strain evidence="9 10">PD1</strain>
    </source>
</reference>
<feature type="transmembrane region" description="Helical" evidence="8">
    <location>
        <begin position="122"/>
        <end position="140"/>
    </location>
</feature>
<evidence type="ECO:0000256" key="5">
    <source>
        <dbReference type="ARBA" id="ARBA00022692"/>
    </source>
</evidence>
<feature type="transmembrane region" description="Helical" evidence="8">
    <location>
        <begin position="423"/>
        <end position="440"/>
    </location>
</feature>
<feature type="transmembrane region" description="Helical" evidence="8">
    <location>
        <begin position="312"/>
        <end position="332"/>
    </location>
</feature>
<dbReference type="InterPro" id="IPR050297">
    <property type="entry name" value="LipidA_mod_glycosyltrf_83"/>
</dbReference>
<keyword evidence="6 8" id="KW-1133">Transmembrane helix</keyword>
<evidence type="ECO:0000256" key="6">
    <source>
        <dbReference type="ARBA" id="ARBA00022989"/>
    </source>
</evidence>
<evidence type="ECO:0000256" key="7">
    <source>
        <dbReference type="ARBA" id="ARBA00023136"/>
    </source>
</evidence>
<keyword evidence="7 8" id="KW-0472">Membrane</keyword>
<dbReference type="RefSeq" id="WP_259099258.1">
    <property type="nucleotide sequence ID" value="NZ_CP130454.1"/>
</dbReference>
<dbReference type="Proteomes" id="UP001204798">
    <property type="component" value="Unassembled WGS sequence"/>
</dbReference>
<keyword evidence="4" id="KW-0808">Transferase</keyword>
<dbReference type="PANTHER" id="PTHR33908:SF11">
    <property type="entry name" value="MEMBRANE PROTEIN"/>
    <property type="match status" value="1"/>
</dbReference>
<keyword evidence="2" id="KW-1003">Cell membrane</keyword>
<feature type="transmembrane region" description="Helical" evidence="8">
    <location>
        <begin position="447"/>
        <end position="468"/>
    </location>
</feature>
<feature type="transmembrane region" description="Helical" evidence="8">
    <location>
        <begin position="389"/>
        <end position="411"/>
    </location>
</feature>
<evidence type="ECO:0000256" key="3">
    <source>
        <dbReference type="ARBA" id="ARBA00022676"/>
    </source>
</evidence>
<organism evidence="9 10">
    <name type="scientific">Candidatus Fervidibacter sacchari</name>
    <dbReference type="NCBI Taxonomy" id="1448929"/>
    <lineage>
        <taxon>Bacteria</taxon>
        <taxon>Candidatus Fervidibacterota</taxon>
        <taxon>Candidatus Fervidibacter</taxon>
    </lineage>
</organism>
<keyword evidence="3" id="KW-0328">Glycosyltransferase</keyword>
<keyword evidence="10" id="KW-1185">Reference proteome</keyword>
<dbReference type="PANTHER" id="PTHR33908">
    <property type="entry name" value="MANNOSYLTRANSFERASE YKCB-RELATED"/>
    <property type="match status" value="1"/>
</dbReference>
<feature type="transmembrane region" description="Helical" evidence="8">
    <location>
        <begin position="93"/>
        <end position="115"/>
    </location>
</feature>
<proteinExistence type="predicted"/>
<evidence type="ECO:0000256" key="8">
    <source>
        <dbReference type="SAM" id="Phobius"/>
    </source>
</evidence>
<evidence type="ECO:0000256" key="2">
    <source>
        <dbReference type="ARBA" id="ARBA00022475"/>
    </source>
</evidence>
<keyword evidence="5 8" id="KW-0812">Transmembrane</keyword>
<name>A0ABT2EQW0_9BACT</name>
<sequence>MRRKIIVALTILLVCHFVAAIAYLLRLPAWRAPDEVAHFAYIQHLHQTGNLPIFYGKEKGTYEAHQPPLYYLTALPFTAPFLKPNELNLTALLAARFVSTLWGAFVVVVAFMLAIRLRIDEFPLLPVALLSGAFAALLPVHSLVCASAGNDATAGATSALTLLWLCHICTSADRNRRQLMDAGIAGLLSGMALLAKSSNIIFLPLSFLAVLVLSLQANGQTSKPKVPSKKQKAAKQLARAQTLAFKPISLLAPLVVLLVFAITAGWWLWRNNLLYGDPLAVQAFLEGFKDSPKPSDFLEPGGRYARYGTLSLTTYIMWVAQITLFTWLGIYGEPNEAVKGLARLFEGTEPDWGWVLAATFIGIIVAAAIGVGCVVSCRSCIKALKERRFSLAFAYALPFLVLLLVFLEFVQFNRHFFQAQARYFYPAHSAMAYLFAVGFFRFVPQRWAWHASIVCIAVLAFLTVLVWVKWAGL</sequence>
<evidence type="ECO:0000313" key="10">
    <source>
        <dbReference type="Proteomes" id="UP001204798"/>
    </source>
</evidence>
<gene>
    <name evidence="9" type="ORF">M2350_002787</name>
</gene>
<feature type="transmembrane region" description="Helical" evidence="8">
    <location>
        <begin position="152"/>
        <end position="172"/>
    </location>
</feature>
<evidence type="ECO:0008006" key="11">
    <source>
        <dbReference type="Google" id="ProtNLM"/>
    </source>
</evidence>
<accession>A0ABT2EQW0</accession>
<feature type="transmembrane region" description="Helical" evidence="8">
    <location>
        <begin position="352"/>
        <end position="377"/>
    </location>
</feature>
<evidence type="ECO:0000256" key="1">
    <source>
        <dbReference type="ARBA" id="ARBA00004651"/>
    </source>
</evidence>